<keyword evidence="4" id="KW-1185">Reference proteome</keyword>
<organism evidence="3 4">
    <name type="scientific">Hymenobacter yonginensis</name>
    <dbReference type="NCBI Taxonomy" id="748197"/>
    <lineage>
        <taxon>Bacteria</taxon>
        <taxon>Pseudomonadati</taxon>
        <taxon>Bacteroidota</taxon>
        <taxon>Cytophagia</taxon>
        <taxon>Cytophagales</taxon>
        <taxon>Hymenobacteraceae</taxon>
        <taxon>Hymenobacter</taxon>
    </lineage>
</organism>
<evidence type="ECO:0000256" key="1">
    <source>
        <dbReference type="SAM" id="MobiDB-lite"/>
    </source>
</evidence>
<evidence type="ECO:0000313" key="4">
    <source>
        <dbReference type="Proteomes" id="UP001211872"/>
    </source>
</evidence>
<feature type="chain" id="PRO_5047273544" description="DUF4919 domain-containing protein" evidence="2">
    <location>
        <begin position="22"/>
        <end position="248"/>
    </location>
</feature>
<feature type="region of interest" description="Disordered" evidence="1">
    <location>
        <begin position="59"/>
        <end position="84"/>
    </location>
</feature>
<proteinExistence type="predicted"/>
<sequence>MKCSSFLTVGALLLTALHLQAQPSPELTMEIYNSNIQVITSGIINKSMLDKAMERNGNAIGTRSKASANTRSTSTTGSTAYTSTPSLRQQTVQSYVSRLKSSDPGGAQVVNTAFGPGKYDYGQVYRTILAGTGLRDNDAADALAAYMLMGYAIVHNIQDGRAITVPMARSVRAQVAPLLAVNTLARNRAAQVGEEMKLQTVIVQGGWQSALKQGKLPAYQQGIGNLFKTQYGLDLRALKLTSQGFAQR</sequence>
<reference evidence="3 4" key="1">
    <citation type="journal article" date="2011" name="Int. J. Syst. Evol. Microbiol.">
        <title>Hymenobacter yonginensis sp. nov., isolated from a mesotrophic artificial lake.</title>
        <authorList>
            <person name="Joung Y."/>
            <person name="Cho S.H."/>
            <person name="Kim H."/>
            <person name="Kim S.B."/>
            <person name="Joh K."/>
        </authorList>
    </citation>
    <scope>NUCLEOTIDE SEQUENCE [LARGE SCALE GENOMIC DNA]</scope>
    <source>
        <strain evidence="3 4">KCTC 22745</strain>
    </source>
</reference>
<evidence type="ECO:0000256" key="2">
    <source>
        <dbReference type="SAM" id="SignalP"/>
    </source>
</evidence>
<keyword evidence="2" id="KW-0732">Signal</keyword>
<name>A0ABY7PTU3_9BACT</name>
<gene>
    <name evidence="3" type="ORF">O9Z63_08245</name>
</gene>
<evidence type="ECO:0008006" key="5">
    <source>
        <dbReference type="Google" id="ProtNLM"/>
    </source>
</evidence>
<feature type="signal peptide" evidence="2">
    <location>
        <begin position="1"/>
        <end position="21"/>
    </location>
</feature>
<protein>
    <recommendedName>
        <fullName evidence="5">DUF4919 domain-containing protein</fullName>
    </recommendedName>
</protein>
<evidence type="ECO:0000313" key="3">
    <source>
        <dbReference type="EMBL" id="WBO86238.1"/>
    </source>
</evidence>
<dbReference type="RefSeq" id="WP_270128821.1">
    <property type="nucleotide sequence ID" value="NZ_CP115396.1"/>
</dbReference>
<dbReference type="Proteomes" id="UP001211872">
    <property type="component" value="Chromosome"/>
</dbReference>
<dbReference type="EMBL" id="CP115396">
    <property type="protein sequence ID" value="WBO86238.1"/>
    <property type="molecule type" value="Genomic_DNA"/>
</dbReference>
<accession>A0ABY7PTU3</accession>
<feature type="compositionally biased region" description="Low complexity" evidence="1">
    <location>
        <begin position="64"/>
        <end position="84"/>
    </location>
</feature>